<dbReference type="GO" id="GO:0000981">
    <property type="term" value="F:DNA-binding transcription factor activity, RNA polymerase II-specific"/>
    <property type="evidence" value="ECO:0007669"/>
    <property type="project" value="InterPro"/>
</dbReference>
<dbReference type="PROSITE" id="PS00463">
    <property type="entry name" value="ZN2_CY6_FUNGAL_1"/>
    <property type="match status" value="1"/>
</dbReference>
<organism evidence="4 5">
    <name type="scientific">Conidiobolus coronatus (strain ATCC 28846 / CBS 209.66 / NRRL 28638)</name>
    <name type="common">Delacroixia coronata</name>
    <dbReference type="NCBI Taxonomy" id="796925"/>
    <lineage>
        <taxon>Eukaryota</taxon>
        <taxon>Fungi</taxon>
        <taxon>Fungi incertae sedis</taxon>
        <taxon>Zoopagomycota</taxon>
        <taxon>Entomophthoromycotina</taxon>
        <taxon>Entomophthoromycetes</taxon>
        <taxon>Entomophthorales</taxon>
        <taxon>Ancylistaceae</taxon>
        <taxon>Conidiobolus</taxon>
    </lineage>
</organism>
<sequence length="501" mass="57687">MFSVFHKKVNTDTDGGIGKYSCKSCRLKKKKCDRILPKCSRCSQYNLNCEPFERNINYSKLSTAITKFNQDDNNKISLNSKEKAQYTYFNSMISGIVLSQFNRITGGCTVNFGSKNNPSLILELSNCIDVVVFRINGDEKNMCLAINNYDPTLLQSFWDNLLVVYFTEVHLFHSIICLNSFSLGSEYWIRTNIIYCLAYEYSSFKSPIATAKMNKLLLLSEYRLNLNPPSLLSVQCYLLLYDLHRAKGNSKKKDLCFHSAVKISHLIGLTNKLPGISTRSEYERYLCYVKLAETYWLNRFCSINNGLSLDKVDFWPKFSLNFQTLDNIYLTEDDLIVANNVSLNIRFRYEVFNYIIPPFVKLVESEKINLKTIAQLDLELDKIYNNIAKELVQGPFSSDTSSIISIYYLGIKLQLNTILVKQSNNDELQFKYIKLSHDIVRVYSDSNIKSAVYLITILAFLQTNDKLRDNFSIDNNGKLDDLVVIMRNLAKSPAFFKIPQI</sequence>
<keyword evidence="2" id="KW-0539">Nucleus</keyword>
<evidence type="ECO:0000256" key="2">
    <source>
        <dbReference type="ARBA" id="ARBA00023242"/>
    </source>
</evidence>
<dbReference type="Pfam" id="PF00172">
    <property type="entry name" value="Zn_clus"/>
    <property type="match status" value="1"/>
</dbReference>
<dbReference type="GO" id="GO:0008270">
    <property type="term" value="F:zinc ion binding"/>
    <property type="evidence" value="ECO:0007669"/>
    <property type="project" value="InterPro"/>
</dbReference>
<dbReference type="SUPFAM" id="SSF57701">
    <property type="entry name" value="Zn2/Cys6 DNA-binding domain"/>
    <property type="match status" value="1"/>
</dbReference>
<dbReference type="GO" id="GO:0005634">
    <property type="term" value="C:nucleus"/>
    <property type="evidence" value="ECO:0007669"/>
    <property type="project" value="UniProtKB-SubCell"/>
</dbReference>
<proteinExistence type="predicted"/>
<dbReference type="CDD" id="cd12148">
    <property type="entry name" value="fungal_TF_MHR"/>
    <property type="match status" value="1"/>
</dbReference>
<dbReference type="PANTHER" id="PTHR31001">
    <property type="entry name" value="UNCHARACTERIZED TRANSCRIPTIONAL REGULATORY PROTEIN"/>
    <property type="match status" value="1"/>
</dbReference>
<evidence type="ECO:0000313" key="4">
    <source>
        <dbReference type="EMBL" id="KXN66418.1"/>
    </source>
</evidence>
<dbReference type="InterPro" id="IPR036864">
    <property type="entry name" value="Zn2-C6_fun-type_DNA-bd_sf"/>
</dbReference>
<accession>A0A137NUL8</accession>
<dbReference type="AlphaFoldDB" id="A0A137NUL8"/>
<evidence type="ECO:0000259" key="3">
    <source>
        <dbReference type="PROSITE" id="PS50048"/>
    </source>
</evidence>
<dbReference type="PANTHER" id="PTHR31001:SF88">
    <property type="entry name" value="TRANSCRIPTION FACTOR PDR3"/>
    <property type="match status" value="1"/>
</dbReference>
<comment type="subcellular location">
    <subcellularLocation>
        <location evidence="1">Nucleus</location>
    </subcellularLocation>
</comment>
<evidence type="ECO:0000313" key="5">
    <source>
        <dbReference type="Proteomes" id="UP000070444"/>
    </source>
</evidence>
<dbReference type="PROSITE" id="PS50048">
    <property type="entry name" value="ZN2_CY6_FUNGAL_2"/>
    <property type="match status" value="1"/>
</dbReference>
<keyword evidence="5" id="KW-1185">Reference proteome</keyword>
<dbReference type="CDD" id="cd00067">
    <property type="entry name" value="GAL4"/>
    <property type="match status" value="1"/>
</dbReference>
<dbReference type="Gene3D" id="4.10.240.10">
    <property type="entry name" value="Zn(2)-C6 fungal-type DNA-binding domain"/>
    <property type="match status" value="1"/>
</dbReference>
<evidence type="ECO:0000256" key="1">
    <source>
        <dbReference type="ARBA" id="ARBA00004123"/>
    </source>
</evidence>
<feature type="domain" description="Zn(2)-C6 fungal-type" evidence="3">
    <location>
        <begin position="21"/>
        <end position="49"/>
    </location>
</feature>
<dbReference type="Proteomes" id="UP000070444">
    <property type="component" value="Unassembled WGS sequence"/>
</dbReference>
<dbReference type="SMART" id="SM00066">
    <property type="entry name" value="GAL4"/>
    <property type="match status" value="1"/>
</dbReference>
<reference evidence="4 5" key="1">
    <citation type="journal article" date="2015" name="Genome Biol. Evol.">
        <title>Phylogenomic analyses indicate that early fungi evolved digesting cell walls of algal ancestors of land plants.</title>
        <authorList>
            <person name="Chang Y."/>
            <person name="Wang S."/>
            <person name="Sekimoto S."/>
            <person name="Aerts A.L."/>
            <person name="Choi C."/>
            <person name="Clum A."/>
            <person name="LaButti K.M."/>
            <person name="Lindquist E.A."/>
            <person name="Yee Ngan C."/>
            <person name="Ohm R.A."/>
            <person name="Salamov A.A."/>
            <person name="Grigoriev I.V."/>
            <person name="Spatafora J.W."/>
            <person name="Berbee M.L."/>
        </authorList>
    </citation>
    <scope>NUCLEOTIDE SEQUENCE [LARGE SCALE GENOMIC DNA]</scope>
    <source>
        <strain evidence="4 5">NRRL 28638</strain>
    </source>
</reference>
<dbReference type="InterPro" id="IPR001138">
    <property type="entry name" value="Zn2Cys6_DnaBD"/>
</dbReference>
<gene>
    <name evidence="4" type="ORF">CONCODRAFT_11745</name>
</gene>
<protein>
    <recommendedName>
        <fullName evidence="3">Zn(2)-C6 fungal-type domain-containing protein</fullName>
    </recommendedName>
</protein>
<name>A0A137NUL8_CONC2</name>
<dbReference type="EMBL" id="KQ964728">
    <property type="protein sequence ID" value="KXN66418.1"/>
    <property type="molecule type" value="Genomic_DNA"/>
</dbReference>
<dbReference type="InterPro" id="IPR050613">
    <property type="entry name" value="Sec_Metabolite_Reg"/>
</dbReference>